<accession>C5PGR3</accession>
<comment type="similarity">
    <text evidence="2">Belongs to the FAD-binding monooxygenase family.</text>
</comment>
<dbReference type="EMBL" id="ACFW01000049">
    <property type="protein sequence ID" value="EER23716.1"/>
    <property type="molecule type" value="Genomic_DNA"/>
</dbReference>
<keyword evidence="5" id="KW-0560">Oxidoreductase</keyword>
<protein>
    <submittedName>
        <fullName evidence="6">Flavin-binding monooxygenase-like family protein</fullName>
    </submittedName>
</protein>
<comment type="cofactor">
    <cofactor evidence="1">
        <name>FAD</name>
        <dbReference type="ChEBI" id="CHEBI:57692"/>
    </cofactor>
</comment>
<organism evidence="6 7">
    <name type="scientific">Coccidioides posadasii (strain C735)</name>
    <name type="common">Valley fever fungus</name>
    <dbReference type="NCBI Taxonomy" id="222929"/>
    <lineage>
        <taxon>Eukaryota</taxon>
        <taxon>Fungi</taxon>
        <taxon>Dikarya</taxon>
        <taxon>Ascomycota</taxon>
        <taxon>Pezizomycotina</taxon>
        <taxon>Eurotiomycetes</taxon>
        <taxon>Eurotiomycetidae</taxon>
        <taxon>Onygenales</taxon>
        <taxon>Onygenaceae</taxon>
        <taxon>Coccidioides</taxon>
    </lineage>
</organism>
<evidence type="ECO:0000256" key="4">
    <source>
        <dbReference type="ARBA" id="ARBA00022827"/>
    </source>
</evidence>
<dbReference type="PRINTS" id="PR00419">
    <property type="entry name" value="ADXRDTASE"/>
</dbReference>
<dbReference type="PANTHER" id="PTHR42877">
    <property type="entry name" value="L-ORNITHINE N(5)-MONOOXYGENASE-RELATED"/>
    <property type="match status" value="1"/>
</dbReference>
<keyword evidence="6" id="KW-0503">Monooxygenase</keyword>
<dbReference type="GO" id="GO:0050661">
    <property type="term" value="F:NADP binding"/>
    <property type="evidence" value="ECO:0007669"/>
    <property type="project" value="InterPro"/>
</dbReference>
<dbReference type="GO" id="GO:0004499">
    <property type="term" value="F:N,N-dimethylaniline monooxygenase activity"/>
    <property type="evidence" value="ECO:0007669"/>
    <property type="project" value="InterPro"/>
</dbReference>
<evidence type="ECO:0000256" key="1">
    <source>
        <dbReference type="ARBA" id="ARBA00001974"/>
    </source>
</evidence>
<sequence length="563" mass="64379">MAEAHVSKLRRSPTVIVIGAGPSGICIAHEMKHNMGFDDFMIYEKLDGPGGTWRANNYPGCFELNPDWSKELCDQKEILEYMENTVDKYNLRPHMRFGIECMGARWRSDIGQWEVTLRDLKTNIEYSRYATALVSAVGGISFPRDVKFKGMEKFQGKIFHTARWNHDFDYTGKKMAVIGNGCSAAQVVPALLSKAACVKQYARSPQWYHERPNRPFTNFEKWCFKHIPFWLRWQRLRLFLESDNLVSTYMPGPAAAKVRERVETQAKEYIHATAPEKYHDFIVPKFPLGESKSARSYPFITLVDPSSSGCKRRIFDPGYLQSLHASNIEVIPEGIKEITETGIISDSGVEHNFDAIVLATGFQVQQFLTPMEIVGSSGVSLRRQWEENRGAQAFLGTTGPNTFPAHNSVLFTCEVQVGYLARTILAPLIDRRVSIIDVKETRENVWVSDIHQQLQGSVFSAGCSNWYINEFGRNSASFPGYARNFWVQTWMTANGLDDYDVVKAERIGWVFRLASRWLRIWWRTKRRVSLTLLLTLWIVAGRRGKVARVINHILRVLSSRIRG</sequence>
<dbReference type="PANTHER" id="PTHR42877:SF5">
    <property type="entry name" value="L-ORNITHINE N(5)-MONOOXYGENASE-RELATED"/>
    <property type="match status" value="1"/>
</dbReference>
<dbReference type="InterPro" id="IPR036188">
    <property type="entry name" value="FAD/NAD-bd_sf"/>
</dbReference>
<evidence type="ECO:0000313" key="7">
    <source>
        <dbReference type="Proteomes" id="UP000009084"/>
    </source>
</evidence>
<evidence type="ECO:0000256" key="3">
    <source>
        <dbReference type="ARBA" id="ARBA00022630"/>
    </source>
</evidence>
<dbReference type="InterPro" id="IPR051209">
    <property type="entry name" value="FAD-bind_Monooxygenase_sf"/>
</dbReference>
<comment type="caution">
    <text evidence="6">The sequence shown here is derived from an EMBL/GenBank/DDBJ whole genome shotgun (WGS) entry which is preliminary data.</text>
</comment>
<dbReference type="InterPro" id="IPR020946">
    <property type="entry name" value="Flavin_mOase-like"/>
</dbReference>
<dbReference type="SUPFAM" id="SSF51905">
    <property type="entry name" value="FAD/NAD(P)-binding domain"/>
    <property type="match status" value="1"/>
</dbReference>
<evidence type="ECO:0000256" key="2">
    <source>
        <dbReference type="ARBA" id="ARBA00010139"/>
    </source>
</evidence>
<name>C5PGR3_COCP7</name>
<dbReference type="Pfam" id="PF00743">
    <property type="entry name" value="FMO-like"/>
    <property type="match status" value="1"/>
</dbReference>
<evidence type="ECO:0000256" key="5">
    <source>
        <dbReference type="ARBA" id="ARBA00023002"/>
    </source>
</evidence>
<dbReference type="HOGENOM" id="CLU_006937_6_1_1"/>
<dbReference type="AlphaFoldDB" id="C5PGR3"/>
<proteinExistence type="inferred from homology"/>
<reference evidence="6 7" key="1">
    <citation type="journal article" date="2009" name="Genome Res.">
        <title>Comparative genomic analyses of the human fungal pathogens Coccidioides and their relatives.</title>
        <authorList>
            <person name="Sharpton T.J."/>
            <person name="Stajich J.E."/>
            <person name="Rounsley S.D."/>
            <person name="Gardner M.J."/>
            <person name="Wortman J.R."/>
            <person name="Jordar V.S."/>
            <person name="Maiti R."/>
            <person name="Kodira C.D."/>
            <person name="Neafsey D.E."/>
            <person name="Zeng Q."/>
            <person name="Hung C.-Y."/>
            <person name="McMahan C."/>
            <person name="Muszewska A."/>
            <person name="Grynberg M."/>
            <person name="Mandel M.A."/>
            <person name="Kellner E.M."/>
            <person name="Barker B.M."/>
            <person name="Galgiani J.N."/>
            <person name="Orbach M.J."/>
            <person name="Kirkland T.N."/>
            <person name="Cole G.T."/>
            <person name="Henn M.R."/>
            <person name="Birren B.W."/>
            <person name="Taylor J.W."/>
        </authorList>
    </citation>
    <scope>NUCLEOTIDE SEQUENCE [LARGE SCALE GENOMIC DNA]</scope>
    <source>
        <strain evidence="7">C735</strain>
    </source>
</reference>
<dbReference type="VEuPathDB" id="FungiDB:CPC735_050860"/>
<dbReference type="OrthoDB" id="74360at2759"/>
<evidence type="ECO:0000313" key="6">
    <source>
        <dbReference type="EMBL" id="EER23716.1"/>
    </source>
</evidence>
<keyword evidence="3" id="KW-0285">Flavoprotein</keyword>
<keyword evidence="4" id="KW-0274">FAD</keyword>
<dbReference type="Pfam" id="PF13450">
    <property type="entry name" value="NAD_binding_8"/>
    <property type="match status" value="1"/>
</dbReference>
<dbReference type="GO" id="GO:0050660">
    <property type="term" value="F:flavin adenine dinucleotide binding"/>
    <property type="evidence" value="ECO:0007669"/>
    <property type="project" value="InterPro"/>
</dbReference>
<gene>
    <name evidence="6" type="ORF">CPC735_050860</name>
</gene>
<dbReference type="Gene3D" id="3.50.50.60">
    <property type="entry name" value="FAD/NAD(P)-binding domain"/>
    <property type="match status" value="2"/>
</dbReference>
<dbReference type="Proteomes" id="UP000009084">
    <property type="component" value="Unassembled WGS sequence"/>
</dbReference>